<dbReference type="InterPro" id="IPR015866">
    <property type="entry name" value="Ser-tRNA-synth_1_N"/>
</dbReference>
<dbReference type="Pfam" id="PF02403">
    <property type="entry name" value="Seryl_tRNA_N"/>
    <property type="match status" value="1"/>
</dbReference>
<evidence type="ECO:0000256" key="5">
    <source>
        <dbReference type="ARBA" id="ARBA00023146"/>
    </source>
</evidence>
<evidence type="ECO:0000313" key="15">
    <source>
        <dbReference type="Proteomes" id="UP000229789"/>
    </source>
</evidence>
<dbReference type="PROSITE" id="PS50862">
    <property type="entry name" value="AA_TRNA_LIGASE_II"/>
    <property type="match status" value="1"/>
</dbReference>
<feature type="binding site" evidence="8">
    <location>
        <begin position="298"/>
        <end position="301"/>
    </location>
    <ligand>
        <name>ATP</name>
        <dbReference type="ChEBI" id="CHEBI:30616"/>
    </ligand>
</feature>
<evidence type="ECO:0000256" key="7">
    <source>
        <dbReference type="PIRSR" id="PIRSR001529-1"/>
    </source>
</evidence>
<dbReference type="GO" id="GO:0006434">
    <property type="term" value="P:seryl-tRNA aminoacylation"/>
    <property type="evidence" value="ECO:0007669"/>
    <property type="project" value="UniProtKB-UniRule"/>
</dbReference>
<dbReference type="GO" id="GO:0005737">
    <property type="term" value="C:cytoplasm"/>
    <property type="evidence" value="ECO:0007669"/>
    <property type="project" value="UniProtKB-UniRule"/>
</dbReference>
<dbReference type="EMBL" id="PFUW01000020">
    <property type="protein sequence ID" value="PJB04069.1"/>
    <property type="molecule type" value="Genomic_DNA"/>
</dbReference>
<evidence type="ECO:0000313" key="16">
    <source>
        <dbReference type="Proteomes" id="UP000230477"/>
    </source>
</evidence>
<dbReference type="GO" id="GO:0005524">
    <property type="term" value="F:ATP binding"/>
    <property type="evidence" value="ECO:0007669"/>
    <property type="project" value="UniProtKB-KW"/>
</dbReference>
<evidence type="ECO:0000256" key="6">
    <source>
        <dbReference type="NCBIfam" id="TIGR00414"/>
    </source>
</evidence>
<evidence type="ECO:0000313" key="13">
    <source>
        <dbReference type="EMBL" id="PJB04069.1"/>
    </source>
</evidence>
<keyword evidence="3" id="KW-0547">Nucleotide-binding</keyword>
<dbReference type="InterPro" id="IPR002314">
    <property type="entry name" value="aa-tRNA-synt_IIb"/>
</dbReference>
<dbReference type="GO" id="GO:0004828">
    <property type="term" value="F:serine-tRNA ligase activity"/>
    <property type="evidence" value="ECO:0007669"/>
    <property type="project" value="UniProtKB-UniRule"/>
</dbReference>
<proteinExistence type="predicted"/>
<gene>
    <name evidence="13" type="ORF">CO124_01375</name>
    <name evidence="12" type="ORF">COS22_01830</name>
    <name evidence="11" type="ORF">COW69_00435</name>
</gene>
<dbReference type="Proteomes" id="UP000228888">
    <property type="component" value="Unassembled WGS sequence"/>
</dbReference>
<dbReference type="InterPro" id="IPR045864">
    <property type="entry name" value="aa-tRNA-synth_II/BPL/LPL"/>
</dbReference>
<keyword evidence="5" id="KW-0030">Aminoacyl-tRNA synthetase</keyword>
<accession>A0A2H9M6X9</accession>
<dbReference type="SUPFAM" id="SSF46589">
    <property type="entry name" value="tRNA-binding arm"/>
    <property type="match status" value="1"/>
</dbReference>
<dbReference type="Gene3D" id="3.30.930.10">
    <property type="entry name" value="Bira Bifunctional Protein, Domain 2"/>
    <property type="match status" value="1"/>
</dbReference>
<dbReference type="Gene3D" id="1.10.287.40">
    <property type="entry name" value="Serine-tRNA synthetase, tRNA binding domain"/>
    <property type="match status" value="1"/>
</dbReference>
<dbReference type="PRINTS" id="PR00981">
    <property type="entry name" value="TRNASYNTHSER"/>
</dbReference>
<dbReference type="Pfam" id="PF00587">
    <property type="entry name" value="tRNA-synt_2b"/>
    <property type="match status" value="1"/>
</dbReference>
<comment type="caution">
    <text evidence="11">The sequence shown here is derived from an EMBL/GenBank/DDBJ whole genome shotgun (WGS) entry which is preliminary data.</text>
</comment>
<evidence type="ECO:0000256" key="9">
    <source>
        <dbReference type="SAM" id="Coils"/>
    </source>
</evidence>
<dbReference type="Proteomes" id="UP000230477">
    <property type="component" value="Unassembled WGS sequence"/>
</dbReference>
<evidence type="ECO:0000256" key="8">
    <source>
        <dbReference type="PIRSR" id="PIRSR001529-2"/>
    </source>
</evidence>
<evidence type="ECO:0000256" key="4">
    <source>
        <dbReference type="ARBA" id="ARBA00022840"/>
    </source>
</evidence>
<organism evidence="11 15">
    <name type="scientific">Huberarchaeum crystalense</name>
    <dbReference type="NCBI Taxonomy" id="2014257"/>
    <lineage>
        <taxon>Archaea</taxon>
        <taxon>Candidatus Huberarchaeota</taxon>
        <taxon>Candidatus Huberarchaeia</taxon>
        <taxon>Candidatus Huberarchaeales</taxon>
        <taxon>Candidatus Huberarchaeaceae</taxon>
        <taxon>Candidatus Huberarchaeum</taxon>
    </lineage>
</organism>
<evidence type="ECO:0000256" key="1">
    <source>
        <dbReference type="ARBA" id="ARBA00012840"/>
    </source>
</evidence>
<keyword evidence="2 11" id="KW-0436">Ligase</keyword>
<dbReference type="EC" id="6.1.1.11" evidence="1 6"/>
<dbReference type="Proteomes" id="UP000229789">
    <property type="component" value="Unassembled WGS sequence"/>
</dbReference>
<dbReference type="EMBL" id="PETW01000031">
    <property type="protein sequence ID" value="PIV46344.1"/>
    <property type="molecule type" value="Genomic_DNA"/>
</dbReference>
<feature type="site" description="Important for serine binding" evidence="7">
    <location>
        <position position="404"/>
    </location>
</feature>
<feature type="domain" description="Aminoacyl-transfer RNA synthetases class-II family profile" evidence="10">
    <location>
        <begin position="195"/>
        <end position="429"/>
    </location>
</feature>
<evidence type="ECO:0000313" key="12">
    <source>
        <dbReference type="EMBL" id="PIV46344.1"/>
    </source>
</evidence>
<dbReference type="SUPFAM" id="SSF55681">
    <property type="entry name" value="Class II aaRS and biotin synthetases"/>
    <property type="match status" value="1"/>
</dbReference>
<sequence>MLDINLFREYPEIIIASEKRRSKDLGFVEKTIEYDKQWRAALIQVEKLRQEVNKNSHELATASSVEKKQKSEKMKELKQKIIDLEKNADEYLKLRDENRYRVANLLDERVPDGKSDKENLPISFYGTPSVFKDDLPGFLKATNGKMTYKRIETRLKSHSDLLVDLDIANLKKSAGIAGSRTYYLKNELVFLNIALLQFALEKMVSKGFTPMWPPFWLNEKAMKAVSHFGNFQDSLYKFTDNDNENFYFIPSSEQPMIAYFYNEIIRKKDLPFLCAGISTNFRREASAHGKDEGGIFRVHQFDKIEQIVVCAPEDSEKWHQEILKNGEEILKDLGLAYRVINCCSGDIGDMNVLQYDIEVWMPSQGKFRETHSVSNLKDYQARRAGIRYKEPDGTTVFAHTLNATSLATERVIVAILENFQRKEGTVEIPKVLHKYLPFGITEIKLLKPWKE</sequence>
<dbReference type="InterPro" id="IPR002317">
    <property type="entry name" value="Ser-tRNA-ligase_type_1"/>
</dbReference>
<feature type="binding site" evidence="7">
    <location>
        <position position="282"/>
    </location>
    <ligand>
        <name>L-serine</name>
        <dbReference type="ChEBI" id="CHEBI:33384"/>
    </ligand>
</feature>
<evidence type="ECO:0000256" key="2">
    <source>
        <dbReference type="ARBA" id="ARBA00022598"/>
    </source>
</evidence>
<keyword evidence="9" id="KW-0175">Coiled coil</keyword>
<keyword evidence="4 8" id="KW-0067">ATP-binding</keyword>
<dbReference type="PANTHER" id="PTHR11778">
    <property type="entry name" value="SERYL-TRNA SYNTHETASE"/>
    <property type="match status" value="1"/>
</dbReference>
<feature type="coiled-coil region" evidence="9">
    <location>
        <begin position="67"/>
        <end position="94"/>
    </location>
</feature>
<feature type="binding site" evidence="8">
    <location>
        <begin position="282"/>
        <end position="284"/>
    </location>
    <ligand>
        <name>ATP</name>
        <dbReference type="ChEBI" id="CHEBI:30616"/>
    </ligand>
</feature>
<feature type="binding site" evidence="8">
    <location>
        <begin position="369"/>
        <end position="372"/>
    </location>
    <ligand>
        <name>ATP</name>
        <dbReference type="ChEBI" id="CHEBI:30616"/>
    </ligand>
</feature>
<evidence type="ECO:0000313" key="14">
    <source>
        <dbReference type="Proteomes" id="UP000228888"/>
    </source>
</evidence>
<dbReference type="InterPro" id="IPR010978">
    <property type="entry name" value="tRNA-bd_arm"/>
</dbReference>
<dbReference type="AlphaFoldDB" id="A0A2G9LJX5"/>
<protein>
    <recommendedName>
        <fullName evidence="1 6">Serine--tRNA ligase</fullName>
        <ecNumber evidence="1 6">6.1.1.11</ecNumber>
    </recommendedName>
</protein>
<accession>A0A2G9LJX5</accession>
<dbReference type="EMBL" id="PCUF01000002">
    <property type="protein sequence ID" value="PIN66752.1"/>
    <property type="molecule type" value="Genomic_DNA"/>
</dbReference>
<feature type="binding site" evidence="7">
    <location>
        <position position="402"/>
    </location>
    <ligand>
        <name>L-serine</name>
        <dbReference type="ChEBI" id="CHEBI:33384"/>
    </ligand>
</feature>
<evidence type="ECO:0000256" key="3">
    <source>
        <dbReference type="ARBA" id="ARBA00022741"/>
    </source>
</evidence>
<dbReference type="InterPro" id="IPR042103">
    <property type="entry name" value="SerRS_1_N_sf"/>
</dbReference>
<reference evidence="14 16" key="1">
    <citation type="submission" date="2017-09" db="EMBL/GenBank/DDBJ databases">
        <title>Depth-based differentiation of microbial function through sediment-hosted aquifers and enrichment of novel symbionts in the deep terrestrial subsurface.</title>
        <authorList>
            <person name="Probst A.J."/>
            <person name="Ladd B."/>
            <person name="Jarett J.K."/>
            <person name="Geller-Mcgrath D.E."/>
            <person name="Sieber C.M.K."/>
            <person name="Emerson J.B."/>
            <person name="Anantharaman K."/>
            <person name="Thomas B.C."/>
            <person name="Malmstrom R."/>
            <person name="Stieglmeier M."/>
            <person name="Klingl A."/>
            <person name="Woyke T."/>
            <person name="Ryan C.M."/>
            <person name="Banfield J.F."/>
        </authorList>
    </citation>
    <scope>NUCLEOTIDE SEQUENCE [LARGE SCALE GENOMIC DNA]</scope>
</reference>
<evidence type="ECO:0000259" key="10">
    <source>
        <dbReference type="PROSITE" id="PS50862"/>
    </source>
</evidence>
<reference evidence="11 15" key="2">
    <citation type="submission" date="2017-09" db="EMBL/GenBank/DDBJ databases">
        <title>Depth-based differentiation of microbial function through sediment-hosted aquifers and enrichment of novel symbionts in the deep terrestrial subsurface.</title>
        <authorList>
            <person name="Probst A.J."/>
            <person name="Ladd B."/>
            <person name="Jarett J.K."/>
            <person name="Geller-Mcgrath D.E."/>
            <person name="Sieber C.M."/>
            <person name="Emerson J.B."/>
            <person name="Anantharaman K."/>
            <person name="Thomas B.C."/>
            <person name="Malmstrom R."/>
            <person name="Stieglmeier M."/>
            <person name="Klingl A."/>
            <person name="Woyke T."/>
            <person name="Ryan C.M."/>
            <person name="Banfield J.F."/>
        </authorList>
    </citation>
    <scope>NUCLEOTIDE SEQUENCE [LARGE SCALE GENOMIC DNA]</scope>
    <source>
        <strain evidence="12">CG02_land_8_20_14_3_00_31_209</strain>
        <strain evidence="11">CG18_big_fil_WC_8_21_14_2_50_31_19</strain>
        <strain evidence="13">CG_4_9_14_3_um_filter_31_125</strain>
    </source>
</reference>
<dbReference type="PIRSF" id="PIRSF001529">
    <property type="entry name" value="Ser-tRNA-synth_IIa"/>
    <property type="match status" value="1"/>
</dbReference>
<accession>A0A2H9QSA3</accession>
<feature type="binding site" evidence="7">
    <location>
        <position position="305"/>
    </location>
    <ligand>
        <name>L-serine</name>
        <dbReference type="ChEBI" id="CHEBI:33384"/>
    </ligand>
</feature>
<dbReference type="InterPro" id="IPR006195">
    <property type="entry name" value="aa-tRNA-synth_II"/>
</dbReference>
<dbReference type="NCBIfam" id="TIGR00414">
    <property type="entry name" value="serS"/>
    <property type="match status" value="1"/>
</dbReference>
<name>A0A2G9LJX5_HUBC1</name>
<evidence type="ECO:0000313" key="11">
    <source>
        <dbReference type="EMBL" id="PIN66752.1"/>
    </source>
</evidence>